<keyword evidence="3" id="KW-1003">Cell membrane</keyword>
<keyword evidence="18" id="KW-1185">Reference proteome</keyword>
<evidence type="ECO:0000256" key="2">
    <source>
        <dbReference type="ARBA" id="ARBA00004651"/>
    </source>
</evidence>
<feature type="compositionally biased region" description="Low complexity" evidence="15">
    <location>
        <begin position="191"/>
        <end position="206"/>
    </location>
</feature>
<dbReference type="EC" id="3.1.1.116" evidence="14"/>
<keyword evidence="4" id="KW-0597">Phosphoprotein</keyword>
<evidence type="ECO:0000256" key="8">
    <source>
        <dbReference type="ARBA" id="ARBA00022837"/>
    </source>
</evidence>
<evidence type="ECO:0000256" key="1">
    <source>
        <dbReference type="ARBA" id="ARBA00001913"/>
    </source>
</evidence>
<evidence type="ECO:0000256" key="4">
    <source>
        <dbReference type="ARBA" id="ARBA00022553"/>
    </source>
</evidence>
<keyword evidence="7" id="KW-0378">Hydrolase</keyword>
<keyword evidence="9" id="KW-0442">Lipid degradation</keyword>
<reference evidence="17 18" key="1">
    <citation type="submission" date="2020-10" db="EMBL/GenBank/DDBJ databases">
        <authorList>
            <person name="Klimov P.B."/>
            <person name="Dyachkov S.M."/>
            <person name="Chetverikov P.E."/>
        </authorList>
    </citation>
    <scope>NUCLEOTIDE SEQUENCE [LARGE SCALE GENOMIC DNA]</scope>
    <source>
        <strain evidence="17">BMOC 18-1129-001#AD2665</strain>
        <tissue evidence="17">Entire mites</tissue>
    </source>
</reference>
<evidence type="ECO:0000256" key="15">
    <source>
        <dbReference type="SAM" id="MobiDB-lite"/>
    </source>
</evidence>
<keyword evidence="5" id="KW-0812">Transmembrane</keyword>
<dbReference type="Proteomes" id="UP000825002">
    <property type="component" value="Unassembled WGS sequence"/>
</dbReference>
<comment type="cofactor">
    <cofactor evidence="1">
        <name>Ca(2+)</name>
        <dbReference type="ChEBI" id="CHEBI:29108"/>
    </cofactor>
</comment>
<evidence type="ECO:0000256" key="13">
    <source>
        <dbReference type="ARBA" id="ARBA00024531"/>
    </source>
</evidence>
<evidence type="ECO:0000256" key="3">
    <source>
        <dbReference type="ARBA" id="ARBA00022475"/>
    </source>
</evidence>
<dbReference type="EMBL" id="JAIFTH010000443">
    <property type="protein sequence ID" value="KAG9509505.1"/>
    <property type="molecule type" value="Genomic_DNA"/>
</dbReference>
<evidence type="ECO:0000256" key="10">
    <source>
        <dbReference type="ARBA" id="ARBA00022989"/>
    </source>
</evidence>
<evidence type="ECO:0000256" key="5">
    <source>
        <dbReference type="ARBA" id="ARBA00022692"/>
    </source>
</evidence>
<keyword evidence="12" id="KW-0472">Membrane</keyword>
<evidence type="ECO:0000256" key="11">
    <source>
        <dbReference type="ARBA" id="ARBA00023098"/>
    </source>
</evidence>
<organism evidence="17 18">
    <name type="scientific">Fragariocoptes setiger</name>
    <dbReference type="NCBI Taxonomy" id="1670756"/>
    <lineage>
        <taxon>Eukaryota</taxon>
        <taxon>Metazoa</taxon>
        <taxon>Ecdysozoa</taxon>
        <taxon>Arthropoda</taxon>
        <taxon>Chelicerata</taxon>
        <taxon>Arachnida</taxon>
        <taxon>Acari</taxon>
        <taxon>Acariformes</taxon>
        <taxon>Trombidiformes</taxon>
        <taxon>Prostigmata</taxon>
        <taxon>Eupodina</taxon>
        <taxon>Eriophyoidea</taxon>
        <taxon>Phytoptidae</taxon>
        <taxon>Fragariocoptes</taxon>
    </lineage>
</organism>
<evidence type="ECO:0000256" key="6">
    <source>
        <dbReference type="ARBA" id="ARBA00022723"/>
    </source>
</evidence>
<dbReference type="PANTHER" id="PTHR45792">
    <property type="entry name" value="DIACYLGLYCEROL LIPASE HOMOLOG-RELATED"/>
    <property type="match status" value="1"/>
</dbReference>
<feature type="region of interest" description="Disordered" evidence="15">
    <location>
        <begin position="176"/>
        <end position="206"/>
    </location>
</feature>
<keyword evidence="11" id="KW-0443">Lipid metabolism</keyword>
<evidence type="ECO:0000259" key="16">
    <source>
        <dbReference type="Pfam" id="PF01764"/>
    </source>
</evidence>
<evidence type="ECO:0000256" key="12">
    <source>
        <dbReference type="ARBA" id="ARBA00023136"/>
    </source>
</evidence>
<comment type="catalytic activity">
    <reaction evidence="13">
        <text>a 1,2-diacyl-sn-glycerol + H2O = a 2-acylglycerol + a fatty acid + H(+)</text>
        <dbReference type="Rhea" id="RHEA:33275"/>
        <dbReference type="ChEBI" id="CHEBI:15377"/>
        <dbReference type="ChEBI" id="CHEBI:15378"/>
        <dbReference type="ChEBI" id="CHEBI:17389"/>
        <dbReference type="ChEBI" id="CHEBI:17815"/>
        <dbReference type="ChEBI" id="CHEBI:28868"/>
        <dbReference type="EC" id="3.1.1.116"/>
    </reaction>
    <physiologicalReaction direction="left-to-right" evidence="13">
        <dbReference type="Rhea" id="RHEA:33276"/>
    </physiologicalReaction>
</comment>
<keyword evidence="8" id="KW-0106">Calcium</keyword>
<keyword evidence="10" id="KW-1133">Transmembrane helix</keyword>
<dbReference type="CDD" id="cd00519">
    <property type="entry name" value="Lipase_3"/>
    <property type="match status" value="1"/>
</dbReference>
<dbReference type="Pfam" id="PF01764">
    <property type="entry name" value="Lipase_3"/>
    <property type="match status" value="1"/>
</dbReference>
<feature type="domain" description="Fungal lipase-type" evidence="16">
    <location>
        <begin position="273"/>
        <end position="409"/>
    </location>
</feature>
<dbReference type="PANTHER" id="PTHR45792:SF8">
    <property type="entry name" value="DIACYLGLYCEROL LIPASE-ALPHA"/>
    <property type="match status" value="1"/>
</dbReference>
<evidence type="ECO:0000256" key="7">
    <source>
        <dbReference type="ARBA" id="ARBA00022801"/>
    </source>
</evidence>
<dbReference type="SUPFAM" id="SSF53474">
    <property type="entry name" value="alpha/beta-Hydrolases"/>
    <property type="match status" value="1"/>
</dbReference>
<evidence type="ECO:0000256" key="14">
    <source>
        <dbReference type="ARBA" id="ARBA00026104"/>
    </source>
</evidence>
<accession>A0ABQ7S8E9</accession>
<keyword evidence="6" id="KW-0479">Metal-binding</keyword>
<evidence type="ECO:0000256" key="9">
    <source>
        <dbReference type="ARBA" id="ARBA00022963"/>
    </source>
</evidence>
<feature type="region of interest" description="Disordered" evidence="15">
    <location>
        <begin position="614"/>
        <end position="635"/>
    </location>
</feature>
<name>A0ABQ7S8E9_9ACAR</name>
<proteinExistence type="predicted"/>
<gene>
    <name evidence="17" type="primary">DAGLA</name>
    <name evidence="17" type="ORF">GZH46_01973</name>
</gene>
<dbReference type="InterPro" id="IPR052214">
    <property type="entry name" value="DAG_Lipase-Related"/>
</dbReference>
<comment type="subcellular location">
    <subcellularLocation>
        <location evidence="2">Cell membrane</location>
        <topology evidence="2">Multi-pass membrane protein</topology>
    </subcellularLocation>
</comment>
<evidence type="ECO:0000313" key="17">
    <source>
        <dbReference type="EMBL" id="KAG9509505.1"/>
    </source>
</evidence>
<dbReference type="InterPro" id="IPR029058">
    <property type="entry name" value="AB_hydrolase_fold"/>
</dbReference>
<dbReference type="InterPro" id="IPR002921">
    <property type="entry name" value="Fungal_lipase-type"/>
</dbReference>
<protein>
    <recommendedName>
        <fullName evidence="14">sn-1-specific diacylglycerol lipase</fullName>
        <ecNumber evidence="14">3.1.1.116</ecNumber>
    </recommendedName>
</protein>
<dbReference type="Gene3D" id="3.40.50.1820">
    <property type="entry name" value="alpha/beta hydrolase"/>
    <property type="match status" value="1"/>
</dbReference>
<feature type="compositionally biased region" description="Polar residues" evidence="15">
    <location>
        <begin position="179"/>
        <end position="190"/>
    </location>
</feature>
<evidence type="ECO:0000313" key="18">
    <source>
        <dbReference type="Proteomes" id="UP000825002"/>
    </source>
</evidence>
<sequence length="653" mass="73878">MHNTNLAVHPVKNLNNYNNYCSRDTMMSTKHHKKWNRRLKIIFCCLGYKKNKDSFADIASIFAEFFSDLDVTPMDLAAGFVILSKLQESQRDWNVKNNYLSIEKYLSSTPITPDTVYLDITDADDSHLMNELIYYMNYSLAIFGWPLQLINNPFQVCCICPYLKLAPCCGRRGRKSKQPKVNEQPSDNNPTSNVNNTQASNQQTASTQYVPGQLNEDCDTPIVLEDNCCSCNYASVESRLSSHNYDIIYMTYHVDISRVPFLVAADHSKQTIVIAMRGSMSLDDMITDMNGQIDKLPIDNCPDDWLCHRGISRAAAYVKQKLIDDGILARAFDSRPDLGSHDYNLMLCGHSLGAGAAAILGILLRQDYPDLRAFLYSPPGGILSLPVVEYTKQFAVSVILGNDCVPRLGVAQFERLRYHVLLSLKNSRQSTRRILTSAICSCCTRNTKTEYDPNTMLDFLHGLDAPTFEFDGCNVPFQVQPLTLFVPGRILHIVKNYSVQSRTKRIINGPLYQAVWTENLMYDRVIVGDGMFFDHLPNNLMHAMKMLFTRTVPVRRNSKEKTPRNSMDAVVETPKVHIDDNNRDNTITADMHIYEAGVTMKPETVEDDKEVEGEDIVDPNNNSNCVPNQYDDDNQGIDIGIKTQVDVISYHNS</sequence>
<comment type="caution">
    <text evidence="17">The sequence shown here is derived from an EMBL/GenBank/DDBJ whole genome shotgun (WGS) entry which is preliminary data.</text>
</comment>